<dbReference type="RefSeq" id="XP_040726338.1">
    <property type="nucleotide sequence ID" value="XM_040869022.1"/>
</dbReference>
<dbReference type="PROSITE" id="PS00463">
    <property type="entry name" value="ZN2_CY6_FUNGAL_1"/>
    <property type="match status" value="1"/>
</dbReference>
<evidence type="ECO:0000256" key="9">
    <source>
        <dbReference type="ARBA" id="ARBA00023002"/>
    </source>
</evidence>
<keyword evidence="7" id="KW-0863">Zinc-finger</keyword>
<evidence type="ECO:0000256" key="2">
    <source>
        <dbReference type="ARBA" id="ARBA00004123"/>
    </source>
</evidence>
<dbReference type="Gene3D" id="2.60.120.650">
    <property type="entry name" value="Cupin"/>
    <property type="match status" value="1"/>
</dbReference>
<evidence type="ECO:0000256" key="11">
    <source>
        <dbReference type="ARBA" id="ARBA00023015"/>
    </source>
</evidence>
<dbReference type="EMBL" id="MCFI01000006">
    <property type="protein sequence ID" value="ORY84320.1"/>
    <property type="molecule type" value="Genomic_DNA"/>
</dbReference>
<dbReference type="AlphaFoldDB" id="A0A1Y2FK46"/>
<dbReference type="SUPFAM" id="SSF57903">
    <property type="entry name" value="FYVE/PHD zinc finger"/>
    <property type="match status" value="1"/>
</dbReference>
<feature type="domain" description="JmjC" evidence="18">
    <location>
        <begin position="203"/>
        <end position="367"/>
    </location>
</feature>
<dbReference type="InterPro" id="IPR003347">
    <property type="entry name" value="JmjC_dom"/>
</dbReference>
<dbReference type="Gene3D" id="3.30.40.10">
    <property type="entry name" value="Zinc/RING finger domain, C3HC4 (zinc finger)"/>
    <property type="match status" value="1"/>
</dbReference>
<comment type="catalytic activity">
    <reaction evidence="15">
        <text>N(6),N(6)-dimethyl-L-lysyl(36)-[histone H3] + 2 2-oxoglutarate + 2 O2 = L-lysyl(36)-[histone H3] + 2 formaldehyde + 2 succinate + 2 CO2</text>
        <dbReference type="Rhea" id="RHEA:42032"/>
        <dbReference type="Rhea" id="RHEA-COMP:9785"/>
        <dbReference type="Rhea" id="RHEA-COMP:9787"/>
        <dbReference type="ChEBI" id="CHEBI:15379"/>
        <dbReference type="ChEBI" id="CHEBI:16526"/>
        <dbReference type="ChEBI" id="CHEBI:16810"/>
        <dbReference type="ChEBI" id="CHEBI:16842"/>
        <dbReference type="ChEBI" id="CHEBI:29969"/>
        <dbReference type="ChEBI" id="CHEBI:30031"/>
        <dbReference type="ChEBI" id="CHEBI:61976"/>
        <dbReference type="EC" id="1.14.11.27"/>
    </reaction>
</comment>
<dbReference type="PROSITE" id="PS51184">
    <property type="entry name" value="JMJC"/>
    <property type="match status" value="1"/>
</dbReference>
<dbReference type="SMART" id="SM00249">
    <property type="entry name" value="PHD"/>
    <property type="match status" value="1"/>
</dbReference>
<reference evidence="19 20" key="1">
    <citation type="submission" date="2016-07" db="EMBL/GenBank/DDBJ databases">
        <title>Pervasive Adenine N6-methylation of Active Genes in Fungi.</title>
        <authorList>
            <consortium name="DOE Joint Genome Institute"/>
            <person name="Mondo S.J."/>
            <person name="Dannebaum R.O."/>
            <person name="Kuo R.C."/>
            <person name="Labutti K."/>
            <person name="Haridas S."/>
            <person name="Kuo A."/>
            <person name="Salamov A."/>
            <person name="Ahrendt S.R."/>
            <person name="Lipzen A."/>
            <person name="Sullivan W."/>
            <person name="Andreopoulos W.B."/>
            <person name="Clum A."/>
            <person name="Lindquist E."/>
            <person name="Daum C."/>
            <person name="Ramamoorthy G.K."/>
            <person name="Gryganskyi A."/>
            <person name="Culley D."/>
            <person name="Magnuson J.K."/>
            <person name="James T.Y."/>
            <person name="O'Malley M.A."/>
            <person name="Stajich J.E."/>
            <person name="Spatafora J.W."/>
            <person name="Visel A."/>
            <person name="Grigoriev I.V."/>
        </authorList>
    </citation>
    <scope>NUCLEOTIDE SEQUENCE [LARGE SCALE GENOMIC DNA]</scope>
    <source>
        <strain evidence="19 20">12-1054</strain>
    </source>
</reference>
<comment type="caution">
    <text evidence="19">The sequence shown here is derived from an EMBL/GenBank/DDBJ whole genome shotgun (WGS) entry which is preliminary data.</text>
</comment>
<dbReference type="GO" id="GO:0140680">
    <property type="term" value="F:histone H3K36me/H3K36me2 demethylase activity"/>
    <property type="evidence" value="ECO:0007669"/>
    <property type="project" value="UniProtKB-EC"/>
</dbReference>
<feature type="region of interest" description="Disordered" evidence="16">
    <location>
        <begin position="1"/>
        <end position="24"/>
    </location>
</feature>
<dbReference type="InterPro" id="IPR050690">
    <property type="entry name" value="JHDM1_Histone_Demethylase"/>
</dbReference>
<evidence type="ECO:0000259" key="17">
    <source>
        <dbReference type="PROSITE" id="PS50048"/>
    </source>
</evidence>
<dbReference type="SMART" id="SM00558">
    <property type="entry name" value="JmjC"/>
    <property type="match status" value="1"/>
</dbReference>
<comment type="subcellular location">
    <subcellularLocation>
        <location evidence="2">Nucleus</location>
    </subcellularLocation>
</comment>
<dbReference type="STRING" id="56484.A0A1Y2FK46"/>
<evidence type="ECO:0000256" key="10">
    <source>
        <dbReference type="ARBA" id="ARBA00023004"/>
    </source>
</evidence>
<protein>
    <recommendedName>
        <fullName evidence="5">JmjC domain-containing histone demethylation protein 1</fullName>
        <ecNumber evidence="4">1.14.11.27</ecNumber>
    </recommendedName>
    <alternativeName>
        <fullName evidence="14">[Histone-H3]-lysine-36 demethylase 1</fullName>
    </alternativeName>
</protein>
<dbReference type="CDD" id="cd15517">
    <property type="entry name" value="PHD_TCF19_like"/>
    <property type="match status" value="1"/>
</dbReference>
<keyword evidence="6" id="KW-0479">Metal-binding</keyword>
<dbReference type="InterPro" id="IPR013083">
    <property type="entry name" value="Znf_RING/FYVE/PHD"/>
</dbReference>
<gene>
    <name evidence="19" type="ORF">BCR37DRAFT_378331</name>
</gene>
<keyword evidence="9" id="KW-0560">Oxidoreductase</keyword>
<dbReference type="EC" id="1.14.11.27" evidence="4"/>
<evidence type="ECO:0000256" key="4">
    <source>
        <dbReference type="ARBA" id="ARBA00013246"/>
    </source>
</evidence>
<feature type="domain" description="Zn(2)-C6 fungal-type" evidence="17">
    <location>
        <begin position="624"/>
        <end position="653"/>
    </location>
</feature>
<dbReference type="GO" id="GO:0005634">
    <property type="term" value="C:nucleus"/>
    <property type="evidence" value="ECO:0007669"/>
    <property type="project" value="UniProtKB-SubCell"/>
</dbReference>
<dbReference type="InterPro" id="IPR001965">
    <property type="entry name" value="Znf_PHD"/>
</dbReference>
<evidence type="ECO:0000256" key="15">
    <source>
        <dbReference type="ARBA" id="ARBA00047915"/>
    </source>
</evidence>
<dbReference type="CDD" id="cd00067">
    <property type="entry name" value="GAL4"/>
    <property type="match status" value="1"/>
</dbReference>
<name>A0A1Y2FK46_PROLT</name>
<dbReference type="GO" id="GO:0008270">
    <property type="term" value="F:zinc ion binding"/>
    <property type="evidence" value="ECO:0007669"/>
    <property type="project" value="UniProtKB-KW"/>
</dbReference>
<evidence type="ECO:0000256" key="13">
    <source>
        <dbReference type="ARBA" id="ARBA00023242"/>
    </source>
</evidence>
<dbReference type="GO" id="GO:0032991">
    <property type="term" value="C:protein-containing complex"/>
    <property type="evidence" value="ECO:0007669"/>
    <property type="project" value="UniProtKB-ARBA"/>
</dbReference>
<evidence type="ECO:0000256" key="8">
    <source>
        <dbReference type="ARBA" id="ARBA00022833"/>
    </source>
</evidence>
<evidence type="ECO:0000259" key="18">
    <source>
        <dbReference type="PROSITE" id="PS51184"/>
    </source>
</evidence>
<dbReference type="SUPFAM" id="SSF51197">
    <property type="entry name" value="Clavaminate synthase-like"/>
    <property type="match status" value="1"/>
</dbReference>
<keyword evidence="20" id="KW-1185">Reference proteome</keyword>
<sequence>MKKRKQEEESDERCPACTASGPPPAQQIAVDWIACEHCETWYHCACLQLILATVDTHYCSMCTDAGYGQTVLRDGRPRRARAGVDYNALDAGEHVNALRHKYTTLCQERSFAPAAVREVADGATLRKRLLDVEGFDEPIVVRNQQGLDMTIQQDLTVDEVARRVGRDKPLEVMDVPTQGEDTGWTLGRWADYYKEAQPTRVRNVISLELSDSTLGQEMQRPKVVRELDLIDQFWDPEEFDKGAYPKVRLYCLMSLTNSYTDFHVDFAGTSVFYHILAGQKTFLFIRPTAANLKKYSDWCLSSNQASTFLADACKDTFKVDLMQGDTMFIPSGWIHAVHTPAKSLVIGGNFLSLLGLQRHLDIVAIEQRTKVPGKFRFPQLARTLWYTLLGCLASPERIATQVEWAGLSRLASYLVPQARVITGDHIDGVVASTAKKEYPSAAIRGDALYLIAVFSNMLARLAKERGYNSDAELVDYRGAEQGLSIRVTRRIKGDTGYKRSWVPLSPDGRILGSGRKPSDAVKVEEESAAPSPVVVLACPEESSDPIVQNNTYLPPPMLGSDPPKPSLIPGKLPPLPIGLPTVPAKIVQPVIPPPIPAIVAPAAIVTTAATAIAQPGTAETDGMACFRCKARKRRCDRERPCAACCLIGADASCGTARTANYDAFQGAPKGGRKKARLEEEVGIPIATRGDSVASSSHSVMTL</sequence>
<evidence type="ECO:0000256" key="7">
    <source>
        <dbReference type="ARBA" id="ARBA00022771"/>
    </source>
</evidence>
<evidence type="ECO:0000256" key="3">
    <source>
        <dbReference type="ARBA" id="ARBA00008037"/>
    </source>
</evidence>
<dbReference type="GeneID" id="63785621"/>
<organism evidence="19 20">
    <name type="scientific">Protomyces lactucae-debilis</name>
    <dbReference type="NCBI Taxonomy" id="2754530"/>
    <lineage>
        <taxon>Eukaryota</taxon>
        <taxon>Fungi</taxon>
        <taxon>Dikarya</taxon>
        <taxon>Ascomycota</taxon>
        <taxon>Taphrinomycotina</taxon>
        <taxon>Taphrinomycetes</taxon>
        <taxon>Taphrinales</taxon>
        <taxon>Protomycetaceae</taxon>
        <taxon>Protomyces</taxon>
    </lineage>
</organism>
<comment type="similarity">
    <text evidence="3">Belongs to the JHDM1 histone demethylase family.</text>
</comment>
<keyword evidence="10" id="KW-0408">Iron</keyword>
<evidence type="ECO:0000313" key="19">
    <source>
        <dbReference type="EMBL" id="ORY84320.1"/>
    </source>
</evidence>
<evidence type="ECO:0000313" key="20">
    <source>
        <dbReference type="Proteomes" id="UP000193685"/>
    </source>
</evidence>
<dbReference type="PANTHER" id="PTHR23123">
    <property type="entry name" value="PHD/F-BOX CONTAINING PROTEIN"/>
    <property type="match status" value="1"/>
</dbReference>
<evidence type="ECO:0000256" key="1">
    <source>
        <dbReference type="ARBA" id="ARBA00001954"/>
    </source>
</evidence>
<evidence type="ECO:0000256" key="12">
    <source>
        <dbReference type="ARBA" id="ARBA00023163"/>
    </source>
</evidence>
<keyword evidence="8" id="KW-0862">Zinc</keyword>
<comment type="cofactor">
    <cofactor evidence="1">
        <name>Fe(2+)</name>
        <dbReference type="ChEBI" id="CHEBI:29033"/>
    </cofactor>
</comment>
<proteinExistence type="inferred from homology"/>
<dbReference type="PROSITE" id="PS50048">
    <property type="entry name" value="ZN2_CY6_FUNGAL_2"/>
    <property type="match status" value="1"/>
</dbReference>
<keyword evidence="12" id="KW-0804">Transcription</keyword>
<keyword evidence="11" id="KW-0805">Transcription regulation</keyword>
<dbReference type="OrthoDB" id="5876800at2759"/>
<dbReference type="InterPro" id="IPR001138">
    <property type="entry name" value="Zn2Cys6_DnaBD"/>
</dbReference>
<dbReference type="InterPro" id="IPR011011">
    <property type="entry name" value="Znf_FYVE_PHD"/>
</dbReference>
<dbReference type="GO" id="GO:0000981">
    <property type="term" value="F:DNA-binding transcription factor activity, RNA polymerase II-specific"/>
    <property type="evidence" value="ECO:0007669"/>
    <property type="project" value="InterPro"/>
</dbReference>
<evidence type="ECO:0000256" key="5">
    <source>
        <dbReference type="ARBA" id="ARBA00015153"/>
    </source>
</evidence>
<evidence type="ECO:0000256" key="6">
    <source>
        <dbReference type="ARBA" id="ARBA00022723"/>
    </source>
</evidence>
<keyword evidence="13" id="KW-0539">Nucleus</keyword>
<evidence type="ECO:0000256" key="16">
    <source>
        <dbReference type="SAM" id="MobiDB-lite"/>
    </source>
</evidence>
<dbReference type="Proteomes" id="UP000193685">
    <property type="component" value="Unassembled WGS sequence"/>
</dbReference>
<evidence type="ECO:0000256" key="14">
    <source>
        <dbReference type="ARBA" id="ARBA00031083"/>
    </source>
</evidence>
<accession>A0A1Y2FK46</accession>